<sequence length="251" mass="27157">MTGRLLYVCARPQRDAAAAEWASFRDGLGVRDDDLVHHDLVREPLPADLERYAAVVVGGSPFNVTDPDKTEEQRRLERDLERLAATAIEGRTNALFTCFGIGVVTRLLGGEVTLLHPEGTGPADISLTPAGRADELFGILSPRFEALTAHKEGTASVPPTATLLAENDACPVQAYRAGTGLWATQFHPEPTAEAFVARMQVYRDAGYFDAEAFDQVSAHVRTVSVEQPTLLLRSFAARAVAAMSSPQPESR</sequence>
<dbReference type="GO" id="GO:0005829">
    <property type="term" value="C:cytosol"/>
    <property type="evidence" value="ECO:0007669"/>
    <property type="project" value="TreeGrafter"/>
</dbReference>
<name>A0A147ESQ0_MICTE</name>
<reference evidence="1 2" key="1">
    <citation type="journal article" date="2016" name="Front. Microbiol.">
        <title>Genomic Resource of Rice Seed Associated Bacteria.</title>
        <authorList>
            <person name="Midha S."/>
            <person name="Bansal K."/>
            <person name="Sharma S."/>
            <person name="Kumar N."/>
            <person name="Patil P.P."/>
            <person name="Chaudhry V."/>
            <person name="Patil P.B."/>
        </authorList>
    </citation>
    <scope>NUCLEOTIDE SEQUENCE [LARGE SCALE GENOMIC DNA]</scope>
    <source>
        <strain evidence="1 2">NS220</strain>
    </source>
</reference>
<dbReference type="EMBL" id="LDRT01000172">
    <property type="protein sequence ID" value="KTR87512.1"/>
    <property type="molecule type" value="Genomic_DNA"/>
</dbReference>
<protein>
    <submittedName>
        <fullName evidence="1">GMP synthase</fullName>
    </submittedName>
</protein>
<proteinExistence type="predicted"/>
<dbReference type="AlphaFoldDB" id="A0A147ESQ0"/>
<dbReference type="InterPro" id="IPR044992">
    <property type="entry name" value="ChyE-like"/>
</dbReference>
<gene>
    <name evidence="1" type="ORF">NS220_17755</name>
</gene>
<dbReference type="CDD" id="cd01741">
    <property type="entry name" value="GATase1_1"/>
    <property type="match status" value="1"/>
</dbReference>
<dbReference type="Proteomes" id="UP000075025">
    <property type="component" value="Unassembled WGS sequence"/>
</dbReference>
<organism evidence="1 2">
    <name type="scientific">Microbacterium testaceum</name>
    <name type="common">Aureobacterium testaceum</name>
    <name type="synonym">Brevibacterium testaceum</name>
    <dbReference type="NCBI Taxonomy" id="2033"/>
    <lineage>
        <taxon>Bacteria</taxon>
        <taxon>Bacillati</taxon>
        <taxon>Actinomycetota</taxon>
        <taxon>Actinomycetes</taxon>
        <taxon>Micrococcales</taxon>
        <taxon>Microbacteriaceae</taxon>
        <taxon>Microbacterium</taxon>
    </lineage>
</organism>
<evidence type="ECO:0000313" key="2">
    <source>
        <dbReference type="Proteomes" id="UP000075025"/>
    </source>
</evidence>
<dbReference type="SUPFAM" id="SSF52317">
    <property type="entry name" value="Class I glutamine amidotransferase-like"/>
    <property type="match status" value="1"/>
</dbReference>
<dbReference type="PANTHER" id="PTHR42695:SF5">
    <property type="entry name" value="GLUTAMINE AMIDOTRANSFERASE YLR126C-RELATED"/>
    <property type="match status" value="1"/>
</dbReference>
<accession>A0A147ESQ0</accession>
<evidence type="ECO:0000313" key="1">
    <source>
        <dbReference type="EMBL" id="KTR87512.1"/>
    </source>
</evidence>
<dbReference type="OrthoDB" id="5196541at2"/>
<comment type="caution">
    <text evidence="1">The sequence shown here is derived from an EMBL/GenBank/DDBJ whole genome shotgun (WGS) entry which is preliminary data.</text>
</comment>
<dbReference type="RefSeq" id="WP_058625301.1">
    <property type="nucleotide sequence ID" value="NZ_LDRT01000172.1"/>
</dbReference>
<dbReference type="InterPro" id="IPR029062">
    <property type="entry name" value="Class_I_gatase-like"/>
</dbReference>
<dbReference type="PANTHER" id="PTHR42695">
    <property type="entry name" value="GLUTAMINE AMIDOTRANSFERASE YLR126C-RELATED"/>
    <property type="match status" value="1"/>
</dbReference>
<dbReference type="Gene3D" id="3.40.50.880">
    <property type="match status" value="1"/>
</dbReference>
<dbReference type="PATRIC" id="fig|2033.6.peg.1216"/>